<dbReference type="GeneID" id="87866320"/>
<dbReference type="AlphaFoldDB" id="A0AAE0JA98"/>
<reference evidence="2" key="2">
    <citation type="submission" date="2023-06" db="EMBL/GenBank/DDBJ databases">
        <authorList>
            <consortium name="Lawrence Berkeley National Laboratory"/>
            <person name="Haridas S."/>
            <person name="Hensen N."/>
            <person name="Bonometti L."/>
            <person name="Westerberg I."/>
            <person name="Brannstrom I.O."/>
            <person name="Guillou S."/>
            <person name="Cros-Aarteil S."/>
            <person name="Calhoun S."/>
            <person name="Kuo A."/>
            <person name="Mondo S."/>
            <person name="Pangilinan J."/>
            <person name="Riley R."/>
            <person name="Labutti K."/>
            <person name="Andreopoulos B."/>
            <person name="Lipzen A."/>
            <person name="Chen C."/>
            <person name="Yanf M."/>
            <person name="Daum C."/>
            <person name="Ng V."/>
            <person name="Clum A."/>
            <person name="Steindorff A."/>
            <person name="Ohm R."/>
            <person name="Martin F."/>
            <person name="Silar P."/>
            <person name="Natvig D."/>
            <person name="Lalanne C."/>
            <person name="Gautier V."/>
            <person name="Ament-Velasquez S.L."/>
            <person name="Kruys A."/>
            <person name="Hutchinson M.I."/>
            <person name="Powell A.J."/>
            <person name="Barry K."/>
            <person name="Miller A.N."/>
            <person name="Grigoriev I.V."/>
            <person name="Debuchy R."/>
            <person name="Gladieux P."/>
            <person name="Thoren M.H."/>
            <person name="Johannesson H."/>
        </authorList>
    </citation>
    <scope>NUCLEOTIDE SEQUENCE</scope>
    <source>
        <strain evidence="2">CBS 560.94</strain>
    </source>
</reference>
<keyword evidence="3" id="KW-1185">Reference proteome</keyword>
<organism evidence="2 3">
    <name type="scientific">Neurospora tetraspora</name>
    <dbReference type="NCBI Taxonomy" id="94610"/>
    <lineage>
        <taxon>Eukaryota</taxon>
        <taxon>Fungi</taxon>
        <taxon>Dikarya</taxon>
        <taxon>Ascomycota</taxon>
        <taxon>Pezizomycotina</taxon>
        <taxon>Sordariomycetes</taxon>
        <taxon>Sordariomycetidae</taxon>
        <taxon>Sordariales</taxon>
        <taxon>Sordariaceae</taxon>
        <taxon>Neurospora</taxon>
    </lineage>
</organism>
<accession>A0AAE0JA98</accession>
<feature type="region of interest" description="Disordered" evidence="1">
    <location>
        <begin position="79"/>
        <end position="112"/>
    </location>
</feature>
<comment type="caution">
    <text evidence="2">The sequence shown here is derived from an EMBL/GenBank/DDBJ whole genome shotgun (WGS) entry which is preliminary data.</text>
</comment>
<evidence type="ECO:0000313" key="3">
    <source>
        <dbReference type="Proteomes" id="UP001278500"/>
    </source>
</evidence>
<dbReference type="RefSeq" id="XP_062679170.1">
    <property type="nucleotide sequence ID" value="XM_062829166.1"/>
</dbReference>
<gene>
    <name evidence="2" type="ORF">B0H65DRAFT_540959</name>
</gene>
<proteinExistence type="predicted"/>
<sequence>MASVTQDYKDNRGNSGGEVSQFKFAFQSSTGPSLTINFFRVGVARLQDFRSINALNGGGSGMMYLGDELTGRHVQVPGLQAPRDITPTPRTAPWKHGSMTAASNNDRHLSGGGMVRNREIARGGAWEGRSVSGQLVSGCTVWSKKFDDGSLNTKQNTLRHVSWPSTSKVAWRHAVGENCTRRNIGAYEDAPAPRLASRPSFPFSGRHVKPAPPWRVCETHRSGKVGRWARWAARKTGVPTLLAFTSNIFALMMCLDFHLRLVFKLCLGLSRPNHWN</sequence>
<protein>
    <submittedName>
        <fullName evidence="2">Uncharacterized protein</fullName>
    </submittedName>
</protein>
<evidence type="ECO:0000256" key="1">
    <source>
        <dbReference type="SAM" id="MobiDB-lite"/>
    </source>
</evidence>
<reference evidence="2" key="1">
    <citation type="journal article" date="2023" name="Mol. Phylogenet. Evol.">
        <title>Genome-scale phylogeny and comparative genomics of the fungal order Sordariales.</title>
        <authorList>
            <person name="Hensen N."/>
            <person name="Bonometti L."/>
            <person name="Westerberg I."/>
            <person name="Brannstrom I.O."/>
            <person name="Guillou S."/>
            <person name="Cros-Aarteil S."/>
            <person name="Calhoun S."/>
            <person name="Haridas S."/>
            <person name="Kuo A."/>
            <person name="Mondo S."/>
            <person name="Pangilinan J."/>
            <person name="Riley R."/>
            <person name="LaButti K."/>
            <person name="Andreopoulos B."/>
            <person name="Lipzen A."/>
            <person name="Chen C."/>
            <person name="Yan M."/>
            <person name="Daum C."/>
            <person name="Ng V."/>
            <person name="Clum A."/>
            <person name="Steindorff A."/>
            <person name="Ohm R.A."/>
            <person name="Martin F."/>
            <person name="Silar P."/>
            <person name="Natvig D.O."/>
            <person name="Lalanne C."/>
            <person name="Gautier V."/>
            <person name="Ament-Velasquez S.L."/>
            <person name="Kruys A."/>
            <person name="Hutchinson M.I."/>
            <person name="Powell A.J."/>
            <person name="Barry K."/>
            <person name="Miller A.N."/>
            <person name="Grigoriev I.V."/>
            <person name="Debuchy R."/>
            <person name="Gladieux P."/>
            <person name="Hiltunen Thoren M."/>
            <person name="Johannesson H."/>
        </authorList>
    </citation>
    <scope>NUCLEOTIDE SEQUENCE</scope>
    <source>
        <strain evidence="2">CBS 560.94</strain>
    </source>
</reference>
<name>A0AAE0JA98_9PEZI</name>
<dbReference type="Proteomes" id="UP001278500">
    <property type="component" value="Unassembled WGS sequence"/>
</dbReference>
<evidence type="ECO:0000313" key="2">
    <source>
        <dbReference type="EMBL" id="KAK3340228.1"/>
    </source>
</evidence>
<dbReference type="EMBL" id="JAUEPP010000006">
    <property type="protein sequence ID" value="KAK3340228.1"/>
    <property type="molecule type" value="Genomic_DNA"/>
</dbReference>